<dbReference type="InterPro" id="IPR050143">
    <property type="entry name" value="TRIM/RBCC"/>
</dbReference>
<sequence>MRPNRALARLTERMRCRRPDSALPDLCGRHWEPLRLFCEDDQRPVCLVCRESQEHQDHDLSPVDEAFKSYREKLLTSQFSLLAKIKKATQLQNMEEKNAAKWKEKMKNQRRIIAAEFSKLHHFLAEEEQLFLQRLSEEEEETKKKLNENKSTLNQIIFSLRNLILEVGEKSQASTLKLLQNPKGVLTRYEFLLAYEDLGRKVKVEIEQRA</sequence>
<evidence type="ECO:0000256" key="1">
    <source>
        <dbReference type="ARBA" id="ARBA00022771"/>
    </source>
</evidence>
<dbReference type="GO" id="GO:0008270">
    <property type="term" value="F:zinc ion binding"/>
    <property type="evidence" value="ECO:0007669"/>
    <property type="project" value="UniProtKB-KW"/>
</dbReference>
<dbReference type="AlphaFoldDB" id="L9KPK0"/>
<dbReference type="Proteomes" id="UP000011518">
    <property type="component" value="Unassembled WGS sequence"/>
</dbReference>
<accession>L9KPK0</accession>
<organism evidence="5 6">
    <name type="scientific">Tupaia chinensis</name>
    <name type="common">Chinese tree shrew</name>
    <name type="synonym">Tupaia belangeri chinensis</name>
    <dbReference type="NCBI Taxonomy" id="246437"/>
    <lineage>
        <taxon>Eukaryota</taxon>
        <taxon>Metazoa</taxon>
        <taxon>Chordata</taxon>
        <taxon>Craniata</taxon>
        <taxon>Vertebrata</taxon>
        <taxon>Euteleostomi</taxon>
        <taxon>Mammalia</taxon>
        <taxon>Eutheria</taxon>
        <taxon>Euarchontoglires</taxon>
        <taxon>Scandentia</taxon>
        <taxon>Tupaiidae</taxon>
        <taxon>Tupaia</taxon>
    </lineage>
</organism>
<evidence type="ECO:0000313" key="6">
    <source>
        <dbReference type="Proteomes" id="UP000011518"/>
    </source>
</evidence>
<evidence type="ECO:0000313" key="5">
    <source>
        <dbReference type="EMBL" id="ELW64870.1"/>
    </source>
</evidence>
<proteinExistence type="predicted"/>
<protein>
    <submittedName>
        <fullName evidence="5">Tripartite motif-containing protein 4</fullName>
    </submittedName>
</protein>
<dbReference type="SUPFAM" id="SSF57845">
    <property type="entry name" value="B-box zinc-binding domain"/>
    <property type="match status" value="1"/>
</dbReference>
<dbReference type="PROSITE" id="PS50119">
    <property type="entry name" value="ZF_BBOX"/>
    <property type="match status" value="1"/>
</dbReference>
<dbReference type="STRING" id="246437.L9KPK0"/>
<dbReference type="InterPro" id="IPR000315">
    <property type="entry name" value="Znf_B-box"/>
</dbReference>
<dbReference type="EMBL" id="KB320709">
    <property type="protein sequence ID" value="ELW64870.1"/>
    <property type="molecule type" value="Genomic_DNA"/>
</dbReference>
<dbReference type="SMART" id="SM00336">
    <property type="entry name" value="BBOX"/>
    <property type="match status" value="1"/>
</dbReference>
<keyword evidence="1 3" id="KW-0479">Metal-binding</keyword>
<dbReference type="Pfam" id="PF00643">
    <property type="entry name" value="zf-B_box"/>
    <property type="match status" value="1"/>
</dbReference>
<name>L9KPK0_TUPCH</name>
<keyword evidence="6" id="KW-1185">Reference proteome</keyword>
<evidence type="ECO:0000256" key="2">
    <source>
        <dbReference type="ARBA" id="ARBA00022833"/>
    </source>
</evidence>
<dbReference type="CDD" id="cd19760">
    <property type="entry name" value="Bbox2_TRIM4-like"/>
    <property type="match status" value="1"/>
</dbReference>
<dbReference type="PANTHER" id="PTHR24103">
    <property type="entry name" value="E3 UBIQUITIN-PROTEIN LIGASE TRIM"/>
    <property type="match status" value="1"/>
</dbReference>
<keyword evidence="2" id="KW-0862">Zinc</keyword>
<dbReference type="InParanoid" id="L9KPK0"/>
<feature type="domain" description="B box-type" evidence="4">
    <location>
        <begin position="26"/>
        <end position="63"/>
    </location>
</feature>
<keyword evidence="1 3" id="KW-0863">Zinc-finger</keyword>
<evidence type="ECO:0000259" key="4">
    <source>
        <dbReference type="PROSITE" id="PS50119"/>
    </source>
</evidence>
<gene>
    <name evidence="5" type="ORF">TREES_T100020585</name>
</gene>
<dbReference type="eggNOG" id="KOG2177">
    <property type="taxonomic scope" value="Eukaryota"/>
</dbReference>
<reference evidence="6" key="2">
    <citation type="journal article" date="2013" name="Nat. Commun.">
        <title>Genome of the Chinese tree shrew.</title>
        <authorList>
            <person name="Fan Y."/>
            <person name="Huang Z.Y."/>
            <person name="Cao C.C."/>
            <person name="Chen C.S."/>
            <person name="Chen Y.X."/>
            <person name="Fan D.D."/>
            <person name="He J."/>
            <person name="Hou H.L."/>
            <person name="Hu L."/>
            <person name="Hu X.T."/>
            <person name="Jiang X.T."/>
            <person name="Lai R."/>
            <person name="Lang Y.S."/>
            <person name="Liang B."/>
            <person name="Liao S.G."/>
            <person name="Mu D."/>
            <person name="Ma Y.Y."/>
            <person name="Niu Y.Y."/>
            <person name="Sun X.Q."/>
            <person name="Xia J.Q."/>
            <person name="Xiao J."/>
            <person name="Xiong Z.Q."/>
            <person name="Xu L."/>
            <person name="Yang L."/>
            <person name="Zhang Y."/>
            <person name="Zhao W."/>
            <person name="Zhao X.D."/>
            <person name="Zheng Y.T."/>
            <person name="Zhou J.M."/>
            <person name="Zhu Y.B."/>
            <person name="Zhang G.J."/>
            <person name="Wang J."/>
            <person name="Yao Y.G."/>
        </authorList>
    </citation>
    <scope>NUCLEOTIDE SEQUENCE [LARGE SCALE GENOMIC DNA]</scope>
</reference>
<reference evidence="6" key="1">
    <citation type="submission" date="2012-07" db="EMBL/GenBank/DDBJ databases">
        <title>Genome of the Chinese tree shrew, a rising model animal genetically related to primates.</title>
        <authorList>
            <person name="Zhang G."/>
            <person name="Fan Y."/>
            <person name="Yao Y."/>
            <person name="Huang Z."/>
        </authorList>
    </citation>
    <scope>NUCLEOTIDE SEQUENCE [LARGE SCALE GENOMIC DNA]</scope>
</reference>
<dbReference type="Gene3D" id="3.30.160.60">
    <property type="entry name" value="Classic Zinc Finger"/>
    <property type="match status" value="1"/>
</dbReference>
<evidence type="ECO:0000256" key="3">
    <source>
        <dbReference type="PROSITE-ProRule" id="PRU00024"/>
    </source>
</evidence>